<organism evidence="7 8">
    <name type="scientific">Salmo salar</name>
    <name type="common">Atlantic salmon</name>
    <dbReference type="NCBI Taxonomy" id="8030"/>
    <lineage>
        <taxon>Eukaryota</taxon>
        <taxon>Metazoa</taxon>
        <taxon>Chordata</taxon>
        <taxon>Craniata</taxon>
        <taxon>Vertebrata</taxon>
        <taxon>Euteleostomi</taxon>
        <taxon>Actinopterygii</taxon>
        <taxon>Neopterygii</taxon>
        <taxon>Teleostei</taxon>
        <taxon>Protacanthopterygii</taxon>
        <taxon>Salmoniformes</taxon>
        <taxon>Salmonidae</taxon>
        <taxon>Salmoninae</taxon>
        <taxon>Salmo</taxon>
    </lineage>
</organism>
<evidence type="ECO:0000256" key="6">
    <source>
        <dbReference type="ARBA" id="ARBA00023180"/>
    </source>
</evidence>
<keyword evidence="3" id="KW-0732">Signal</keyword>
<reference evidence="8" key="1">
    <citation type="submission" date="2025-08" db="UniProtKB">
        <authorList>
            <consortium name="RefSeq"/>
        </authorList>
    </citation>
    <scope>IDENTIFICATION</scope>
</reference>
<keyword evidence="7" id="KW-1185">Reference proteome</keyword>
<comment type="similarity">
    <text evidence="2">Belongs to the mesothelin family.</text>
</comment>
<dbReference type="OrthoDB" id="9329195at2759"/>
<keyword evidence="6" id="KW-0325">Glycoprotein</keyword>
<evidence type="ECO:0000256" key="4">
    <source>
        <dbReference type="ARBA" id="ARBA00022889"/>
    </source>
</evidence>
<dbReference type="InterPro" id="IPR010335">
    <property type="entry name" value="Mesothelin"/>
</dbReference>
<dbReference type="KEGG" id="sasa:106601149"/>
<protein>
    <submittedName>
        <fullName evidence="8">Mesothelin-like protein</fullName>
    </submittedName>
</protein>
<evidence type="ECO:0000256" key="3">
    <source>
        <dbReference type="ARBA" id="ARBA00022729"/>
    </source>
</evidence>
<name>A0A1S3R8Y2_SALSA</name>
<dbReference type="GO" id="GO:0009986">
    <property type="term" value="C:cell surface"/>
    <property type="evidence" value="ECO:0007669"/>
    <property type="project" value="TreeGrafter"/>
</dbReference>
<dbReference type="GO" id="GO:0007160">
    <property type="term" value="P:cell-matrix adhesion"/>
    <property type="evidence" value="ECO:0007669"/>
    <property type="project" value="TreeGrafter"/>
</dbReference>
<dbReference type="Bgee" id="ENSSSAG00000040276">
    <property type="expression patterns" value="Expressed in liver and 2 other cell types or tissues"/>
</dbReference>
<evidence type="ECO:0000313" key="7">
    <source>
        <dbReference type="Proteomes" id="UP001652741"/>
    </source>
</evidence>
<accession>A0A1S3R8Y2</accession>
<evidence type="ECO:0000256" key="2">
    <source>
        <dbReference type="ARBA" id="ARBA00011016"/>
    </source>
</evidence>
<dbReference type="RefSeq" id="XP_014048586.1">
    <property type="nucleotide sequence ID" value="XM_014193111.2"/>
</dbReference>
<dbReference type="Proteomes" id="UP001652741">
    <property type="component" value="Chromosome ssa03"/>
</dbReference>
<comment type="subcellular location">
    <subcellularLocation>
        <location evidence="1">Membrane</location>
    </subcellularLocation>
</comment>
<dbReference type="Pfam" id="PF06060">
    <property type="entry name" value="Mesothelin"/>
    <property type="match status" value="1"/>
</dbReference>
<dbReference type="PaxDb" id="8030-ENSSSAP00000031570"/>
<keyword evidence="4" id="KW-0130">Cell adhesion</keyword>
<dbReference type="AlphaFoldDB" id="A0A1S3R8Y2"/>
<evidence type="ECO:0000313" key="8">
    <source>
        <dbReference type="RefSeq" id="XP_014048586.1"/>
    </source>
</evidence>
<evidence type="ECO:0000256" key="1">
    <source>
        <dbReference type="ARBA" id="ARBA00004370"/>
    </source>
</evidence>
<dbReference type="PANTHER" id="PTHR23412:SF6">
    <property type="entry name" value="MESOTHELIN"/>
    <property type="match status" value="1"/>
</dbReference>
<dbReference type="InterPro" id="IPR026664">
    <property type="entry name" value="Stereocilin-rel"/>
</dbReference>
<dbReference type="GeneID" id="106601149"/>
<keyword evidence="5" id="KW-0472">Membrane</keyword>
<sequence>METQAHGLKTLEQLDILPLYLPENFWKHISTRNKSKFLKKFMKKRRTNKTMKRKLKKLFKECTMSLRSKRSTVNACPDSLGNITQVTISNDTFPFGYGTTTFNHCLSAQVVMDNLASLTEKVDDDDMQKVILEKLHQAYPKGLSDQQVQVLRSVSRVASMEQINKWNITTVDTLAALMDNGNGEWDSDKTKVIVTKFLSAGNSLGASELNSIGGPNLCALDLSVLQGIRNDSLRDADALEITNCSSAHKVAFFAVAENTFPINFVQIRATADQLTSYQDIQTYLGKGSLFCIHTEKRWCLGCPVINVI</sequence>
<dbReference type="GO" id="GO:0016020">
    <property type="term" value="C:membrane"/>
    <property type="evidence" value="ECO:0007669"/>
    <property type="project" value="UniProtKB-SubCell"/>
</dbReference>
<gene>
    <name evidence="8" type="primary">LOC106601149</name>
</gene>
<evidence type="ECO:0000256" key="5">
    <source>
        <dbReference type="ARBA" id="ARBA00023136"/>
    </source>
</evidence>
<dbReference type="STRING" id="8030.ENSSSAP00000031570"/>
<dbReference type="PANTHER" id="PTHR23412">
    <property type="entry name" value="STEREOCILIN RELATED"/>
    <property type="match status" value="1"/>
</dbReference>
<proteinExistence type="inferred from homology"/>